<dbReference type="PANTHER" id="PTHR10293:SF72">
    <property type="entry name" value="MONOTHIOL GLUTAREDOXIN-S14, CHLOROPLASTIC"/>
    <property type="match status" value="1"/>
</dbReference>
<evidence type="ECO:0000256" key="7">
    <source>
        <dbReference type="PIRNR" id="PIRNR005894"/>
    </source>
</evidence>
<evidence type="ECO:0000256" key="2">
    <source>
        <dbReference type="ARBA" id="ARBA00022714"/>
    </source>
</evidence>
<sequence>MSDVHQRIDDLVKNHRVVLFMKGTAQFPMCGFSGRAVQILKACGVTDLKTVNVLEDEEIRQGVKEYANWPTIPQLYVNGEFVGGSDIMMEMYESGELQQLLGTAQA</sequence>
<keyword evidence="3" id="KW-0479">Metal-binding</keyword>
<dbReference type="InterPro" id="IPR014434">
    <property type="entry name" value="Monothiol_GRX"/>
</dbReference>
<dbReference type="PROSITE" id="PS51354">
    <property type="entry name" value="GLUTAREDOXIN_2"/>
    <property type="match status" value="1"/>
</dbReference>
<dbReference type="Gene3D" id="3.40.30.10">
    <property type="entry name" value="Glutaredoxin"/>
    <property type="match status" value="1"/>
</dbReference>
<gene>
    <name evidence="9" type="primary">grxD</name>
    <name evidence="9" type="ORF">OMP39_02410</name>
</gene>
<evidence type="ECO:0000259" key="8">
    <source>
        <dbReference type="Pfam" id="PF00462"/>
    </source>
</evidence>
<dbReference type="SUPFAM" id="SSF52833">
    <property type="entry name" value="Thioredoxin-like"/>
    <property type="match status" value="1"/>
</dbReference>
<keyword evidence="10" id="KW-1185">Reference proteome</keyword>
<dbReference type="Pfam" id="PF00462">
    <property type="entry name" value="Glutaredoxin"/>
    <property type="match status" value="1"/>
</dbReference>
<dbReference type="PANTHER" id="PTHR10293">
    <property type="entry name" value="GLUTAREDOXIN FAMILY MEMBER"/>
    <property type="match status" value="1"/>
</dbReference>
<dbReference type="RefSeq" id="WP_264893218.1">
    <property type="nucleotide sequence ID" value="NZ_CP110257.1"/>
</dbReference>
<evidence type="ECO:0000256" key="6">
    <source>
        <dbReference type="ARBA" id="ARBA00023284"/>
    </source>
</evidence>
<dbReference type="InterPro" id="IPR036249">
    <property type="entry name" value="Thioredoxin-like_sf"/>
</dbReference>
<dbReference type="CDD" id="cd03028">
    <property type="entry name" value="GRX_PICOT_like"/>
    <property type="match status" value="1"/>
</dbReference>
<comment type="similarity">
    <text evidence="1 7">Belongs to the glutaredoxin family. Monothiol subfamily.</text>
</comment>
<evidence type="ECO:0000313" key="10">
    <source>
        <dbReference type="Proteomes" id="UP001163266"/>
    </source>
</evidence>
<proteinExistence type="inferred from homology"/>
<keyword evidence="2" id="KW-0001">2Fe-2S</keyword>
<dbReference type="PIRSF" id="PIRSF005894">
    <property type="entry name" value="Monothiol_GRX"/>
    <property type="match status" value="1"/>
</dbReference>
<evidence type="ECO:0000313" key="9">
    <source>
        <dbReference type="EMBL" id="UZD55464.1"/>
    </source>
</evidence>
<dbReference type="InterPro" id="IPR002109">
    <property type="entry name" value="Glutaredoxin"/>
</dbReference>
<dbReference type="Proteomes" id="UP001163266">
    <property type="component" value="Chromosome"/>
</dbReference>
<evidence type="ECO:0000256" key="5">
    <source>
        <dbReference type="ARBA" id="ARBA00023014"/>
    </source>
</evidence>
<evidence type="ECO:0000256" key="1">
    <source>
        <dbReference type="ARBA" id="ARBA00009630"/>
    </source>
</evidence>
<accession>A0ABY6MTZ3</accession>
<evidence type="ECO:0000256" key="4">
    <source>
        <dbReference type="ARBA" id="ARBA00023004"/>
    </source>
</evidence>
<evidence type="ECO:0000256" key="3">
    <source>
        <dbReference type="ARBA" id="ARBA00022723"/>
    </source>
</evidence>
<dbReference type="EMBL" id="CP110257">
    <property type="protein sequence ID" value="UZD55464.1"/>
    <property type="molecule type" value="Genomic_DNA"/>
</dbReference>
<keyword evidence="4" id="KW-0408">Iron</keyword>
<protein>
    <recommendedName>
        <fullName evidence="7">Glutaredoxin</fullName>
    </recommendedName>
</protein>
<dbReference type="NCBIfam" id="TIGR00365">
    <property type="entry name" value="Grx4 family monothiol glutaredoxin"/>
    <property type="match status" value="1"/>
</dbReference>
<keyword evidence="5" id="KW-0411">Iron-sulfur</keyword>
<organism evidence="9 10">
    <name type="scientific">Caldimonas aquatica</name>
    <dbReference type="NCBI Taxonomy" id="376175"/>
    <lineage>
        <taxon>Bacteria</taxon>
        <taxon>Pseudomonadati</taxon>
        <taxon>Pseudomonadota</taxon>
        <taxon>Betaproteobacteria</taxon>
        <taxon>Burkholderiales</taxon>
        <taxon>Sphaerotilaceae</taxon>
        <taxon>Caldimonas</taxon>
    </lineage>
</organism>
<reference evidence="9" key="1">
    <citation type="submission" date="2022-10" db="EMBL/GenBank/DDBJ databases">
        <title>Complete genome sequence of Schlegelella aquatica LMG 23380.</title>
        <authorList>
            <person name="Musilova J."/>
            <person name="Kourilova X."/>
            <person name="Bezdicek M."/>
            <person name="Hermankova K."/>
            <person name="Obruca S."/>
            <person name="Sedlar K."/>
        </authorList>
    </citation>
    <scope>NUCLEOTIDE SEQUENCE</scope>
    <source>
        <strain evidence="9">LMG 23380</strain>
    </source>
</reference>
<keyword evidence="6" id="KW-0676">Redox-active center</keyword>
<dbReference type="InterPro" id="IPR033658">
    <property type="entry name" value="GRX_PICOT-like"/>
</dbReference>
<feature type="domain" description="Glutaredoxin" evidence="8">
    <location>
        <begin position="17"/>
        <end position="82"/>
    </location>
</feature>
<name>A0ABY6MTZ3_9BURK</name>
<dbReference type="InterPro" id="IPR004480">
    <property type="entry name" value="Monothiol_GRX-rel"/>
</dbReference>